<evidence type="ECO:0000313" key="2">
    <source>
        <dbReference type="Proteomes" id="UP000293045"/>
    </source>
</evidence>
<gene>
    <name evidence="1" type="ORF">CWI39_2800p0010</name>
</gene>
<comment type="caution">
    <text evidence="1">The sequence shown here is derived from an EMBL/GenBank/DDBJ whole genome shotgun (WGS) entry which is preliminary data.</text>
</comment>
<dbReference type="Proteomes" id="UP000293045">
    <property type="component" value="Unassembled WGS sequence"/>
</dbReference>
<sequence length="82" mass="9640">MPLNNLNGLKIYLKFYFRVFLFFYNVSCRKISTNNIFKAANIQDCINVRNTKVKMIEILNYNISDLCTKTFQSSKITNKTSQ</sequence>
<dbReference type="AlphaFoldDB" id="A0A4Q9KT34"/>
<evidence type="ECO:0000313" key="1">
    <source>
        <dbReference type="EMBL" id="TBT97704.1"/>
    </source>
</evidence>
<proteinExistence type="predicted"/>
<protein>
    <submittedName>
        <fullName evidence="1">Uncharacterized protein</fullName>
    </submittedName>
</protein>
<reference evidence="1 2" key="1">
    <citation type="submission" date="2017-12" db="EMBL/GenBank/DDBJ databases">
        <authorList>
            <person name="Pombert J.-F."/>
            <person name="Haag K.L."/>
            <person name="Ebert D."/>
        </authorList>
    </citation>
    <scope>NUCLEOTIDE SEQUENCE [LARGE SCALE GENOMIC DNA]</scope>
    <source>
        <strain evidence="1">IL-BN-2</strain>
    </source>
</reference>
<dbReference type="VEuPathDB" id="MicrosporidiaDB:CWI39_2800p0010"/>
<dbReference type="EMBL" id="PIXR01002800">
    <property type="protein sequence ID" value="TBT97704.1"/>
    <property type="molecule type" value="Genomic_DNA"/>
</dbReference>
<organism evidence="1 2">
    <name type="scientific">Hamiltosporidium magnivora</name>
    <dbReference type="NCBI Taxonomy" id="148818"/>
    <lineage>
        <taxon>Eukaryota</taxon>
        <taxon>Fungi</taxon>
        <taxon>Fungi incertae sedis</taxon>
        <taxon>Microsporidia</taxon>
        <taxon>Dubosqiidae</taxon>
        <taxon>Hamiltosporidium</taxon>
    </lineage>
</organism>
<accession>A0A4Q9KT34</accession>
<name>A0A4Q9KT34_9MICR</name>